<sequence length="93" mass="10558">MSKDKKPDNDSQAETKNTDFSPANNAPAFVLNSLADKTRFKEQAHINLMAIRAQLEILPTEAIFQHDPVDLVYLFGNIERQIAEMQELLIESQ</sequence>
<feature type="compositionally biased region" description="Polar residues" evidence="1">
    <location>
        <begin position="10"/>
        <end position="24"/>
    </location>
</feature>
<feature type="region of interest" description="Disordered" evidence="1">
    <location>
        <begin position="1"/>
        <end position="26"/>
    </location>
</feature>
<protein>
    <submittedName>
        <fullName evidence="2">Uncharacterized protein</fullName>
    </submittedName>
</protein>
<organism evidence="2">
    <name type="scientific">hydrothermal vent metagenome</name>
    <dbReference type="NCBI Taxonomy" id="652676"/>
    <lineage>
        <taxon>unclassified sequences</taxon>
        <taxon>metagenomes</taxon>
        <taxon>ecological metagenomes</taxon>
    </lineage>
</organism>
<proteinExistence type="predicted"/>
<name>A0A3B0WSV4_9ZZZZ</name>
<accession>A0A3B0WSV4</accession>
<reference evidence="2" key="1">
    <citation type="submission" date="2018-06" db="EMBL/GenBank/DDBJ databases">
        <authorList>
            <person name="Zhirakovskaya E."/>
        </authorList>
    </citation>
    <scope>NUCLEOTIDE SEQUENCE</scope>
</reference>
<evidence type="ECO:0000256" key="1">
    <source>
        <dbReference type="SAM" id="MobiDB-lite"/>
    </source>
</evidence>
<dbReference type="AlphaFoldDB" id="A0A3B0WSV4"/>
<dbReference type="EMBL" id="UOFG01000038">
    <property type="protein sequence ID" value="VAW58491.1"/>
    <property type="molecule type" value="Genomic_DNA"/>
</dbReference>
<gene>
    <name evidence="2" type="ORF">MNBD_GAMMA11-707</name>
</gene>
<evidence type="ECO:0000313" key="2">
    <source>
        <dbReference type="EMBL" id="VAW58491.1"/>
    </source>
</evidence>